<gene>
    <name evidence="12" type="ORF">Bpfe_013563</name>
</gene>
<keyword evidence="2 8" id="KW-0479">Metal-binding</keyword>
<dbReference type="Pfam" id="PF13688">
    <property type="entry name" value="Reprolysin_5"/>
    <property type="match status" value="1"/>
</dbReference>
<evidence type="ECO:0000256" key="3">
    <source>
        <dbReference type="ARBA" id="ARBA00022801"/>
    </source>
</evidence>
<dbReference type="InterPro" id="IPR001590">
    <property type="entry name" value="Peptidase_M12B"/>
</dbReference>
<comment type="caution">
    <text evidence="12">The sequence shown here is derived from an EMBL/GenBank/DDBJ whole genome shotgun (WGS) entry which is preliminary data.</text>
</comment>
<dbReference type="GO" id="GO:0004222">
    <property type="term" value="F:metalloendopeptidase activity"/>
    <property type="evidence" value="ECO:0007669"/>
    <property type="project" value="InterPro"/>
</dbReference>
<evidence type="ECO:0000256" key="8">
    <source>
        <dbReference type="PROSITE-ProRule" id="PRU00276"/>
    </source>
</evidence>
<comment type="caution">
    <text evidence="8">Lacks conserved residue(s) required for the propagation of feature annotation.</text>
</comment>
<evidence type="ECO:0000256" key="7">
    <source>
        <dbReference type="ARBA" id="ARBA00023180"/>
    </source>
</evidence>
<keyword evidence="6" id="KW-1015">Disulfide bond</keyword>
<feature type="compositionally biased region" description="Basic and acidic residues" evidence="9">
    <location>
        <begin position="275"/>
        <end position="285"/>
    </location>
</feature>
<evidence type="ECO:0000256" key="10">
    <source>
        <dbReference type="SAM" id="SignalP"/>
    </source>
</evidence>
<feature type="region of interest" description="Disordered" evidence="9">
    <location>
        <begin position="860"/>
        <end position="881"/>
    </location>
</feature>
<keyword evidence="10" id="KW-0732">Signal</keyword>
<name>A0AAD8BM93_BIOPF</name>
<evidence type="ECO:0000256" key="5">
    <source>
        <dbReference type="ARBA" id="ARBA00023049"/>
    </source>
</evidence>
<feature type="signal peptide" evidence="10">
    <location>
        <begin position="1"/>
        <end position="27"/>
    </location>
</feature>
<dbReference type="PROSITE" id="PS50215">
    <property type="entry name" value="ADAM_MEPRO"/>
    <property type="match status" value="1"/>
</dbReference>
<proteinExistence type="predicted"/>
<keyword evidence="7" id="KW-0325">Glycoprotein</keyword>
<dbReference type="Pfam" id="PF17771">
    <property type="entry name" value="ADAMTS_CR_2"/>
    <property type="match status" value="1"/>
</dbReference>
<feature type="region of interest" description="Disordered" evidence="9">
    <location>
        <begin position="763"/>
        <end position="804"/>
    </location>
</feature>
<evidence type="ECO:0000256" key="1">
    <source>
        <dbReference type="ARBA" id="ARBA00022670"/>
    </source>
</evidence>
<feature type="binding site" evidence="8">
    <location>
        <position position="474"/>
    </location>
    <ligand>
        <name>Zn(2+)</name>
        <dbReference type="ChEBI" id="CHEBI:29105"/>
        <note>catalytic</note>
    </ligand>
</feature>
<dbReference type="PANTHER" id="PTHR11905">
    <property type="entry name" value="ADAM A DISINTEGRIN AND METALLOPROTEASE DOMAIN"/>
    <property type="match status" value="1"/>
</dbReference>
<reference evidence="12" key="2">
    <citation type="submission" date="2023-04" db="EMBL/GenBank/DDBJ databases">
        <authorList>
            <person name="Bu L."/>
            <person name="Lu L."/>
            <person name="Laidemitt M.R."/>
            <person name="Zhang S.M."/>
            <person name="Mutuku M."/>
            <person name="Mkoji G."/>
            <person name="Steinauer M."/>
            <person name="Loker E.S."/>
        </authorList>
    </citation>
    <scope>NUCLEOTIDE SEQUENCE</scope>
    <source>
        <strain evidence="12">KasaAsao</strain>
        <tissue evidence="12">Whole Snail</tissue>
    </source>
</reference>
<dbReference type="PANTHER" id="PTHR11905:SF159">
    <property type="entry name" value="ADAM METALLOPROTEASE"/>
    <property type="match status" value="1"/>
</dbReference>
<feature type="binding site" evidence="8">
    <location>
        <position position="468"/>
    </location>
    <ligand>
        <name>Zn(2+)</name>
        <dbReference type="ChEBI" id="CHEBI:29105"/>
        <note>catalytic</note>
    </ligand>
</feature>
<feature type="domain" description="Peptidase M12B" evidence="11">
    <location>
        <begin position="295"/>
        <end position="520"/>
    </location>
</feature>
<evidence type="ECO:0000259" key="11">
    <source>
        <dbReference type="PROSITE" id="PS50215"/>
    </source>
</evidence>
<dbReference type="GO" id="GO:0006509">
    <property type="term" value="P:membrane protein ectodomain proteolysis"/>
    <property type="evidence" value="ECO:0007669"/>
    <property type="project" value="TreeGrafter"/>
</dbReference>
<dbReference type="Gene3D" id="3.40.1620.60">
    <property type="match status" value="1"/>
</dbReference>
<dbReference type="Proteomes" id="UP001233172">
    <property type="component" value="Unassembled WGS sequence"/>
</dbReference>
<evidence type="ECO:0000256" key="4">
    <source>
        <dbReference type="ARBA" id="ARBA00022833"/>
    </source>
</evidence>
<evidence type="ECO:0000313" key="13">
    <source>
        <dbReference type="Proteomes" id="UP001233172"/>
    </source>
</evidence>
<keyword evidence="5" id="KW-0482">Metalloprotease</keyword>
<dbReference type="GO" id="GO:0046872">
    <property type="term" value="F:metal ion binding"/>
    <property type="evidence" value="ECO:0007669"/>
    <property type="project" value="UniProtKB-KW"/>
</dbReference>
<dbReference type="InterPro" id="IPR041645">
    <property type="entry name" value="ADAMTS_CR_2"/>
</dbReference>
<feature type="region of interest" description="Disordered" evidence="9">
    <location>
        <begin position="261"/>
        <end position="285"/>
    </location>
</feature>
<evidence type="ECO:0000256" key="6">
    <source>
        <dbReference type="ARBA" id="ARBA00023157"/>
    </source>
</evidence>
<keyword evidence="4 8" id="KW-0862">Zinc</keyword>
<feature type="region of interest" description="Disordered" evidence="9">
    <location>
        <begin position="727"/>
        <end position="747"/>
    </location>
</feature>
<feature type="compositionally biased region" description="Polar residues" evidence="9">
    <location>
        <begin position="738"/>
        <end position="747"/>
    </location>
</feature>
<dbReference type="InterPro" id="IPR024079">
    <property type="entry name" value="MetalloPept_cat_dom_sf"/>
</dbReference>
<protein>
    <submittedName>
        <fullName evidence="12">Mucin-2</fullName>
    </submittedName>
</protein>
<sequence>MILLWKRLFRMSRFRLLPCFMFVVVTSSIVETNNATLEIAVGQQDVFIGTTTLVLVSANDILQRSRRSSGITAGFPSILSFTFKVGDNDVRLNLKKNIFMDYSPPFYVVRQGKIVREINQEFLSNYAYYQDKESGAAVMVSLALGHGEYLLTGNYFHAGEEYSIRPLIGNTSLGADHVIYKLFEDANPKVNADISKEMKKDSNTSSSWESSANTATSKSNADIVEAKYDFILPESSVLTELNLDSPLDISSWDVSEEYRNDSSYNKSTSFSNKVDGLHDRKESGQEREKRQANVYVVELLVVIDYGVYEVWLNGVSELDYDFRRREALRRIKQFYSFVLNGIDLRYNSVQRNADFTIDVTWAGIVVFDKPDPEFWKNSTFRPHTSRDTVESSAALEAFRNWAASAGLDLPASDHVMLFTGHNLTYGGSVSNAGLAYLGSACNSEYYFSIVEEYFEFRDVAIAAHELGHSLGARHDMDGNTCLSFDRYIMTSRFQFPTFRKAQNPWLFSPCSIDYFKSFIEALNKNDTNCLITKESSTDNKEIQPFLNSLPGEVYAGDDFCRIGDGHESYICRDQHISDYSSICFAGVYCNSPELKQCYPKLPPDGFSCGNKKWCLNGTCQLSDHAPATQGDDCPFGDDPGLIDGKTCTELMRTSRSFCYRALFRARCCFSCYSVQLQFPGCEFGDMLDVCQKDQCTSYDLDYARENCCETCSELFYTRSSSTRELTTMSRAWEEKRGTSTPTTMDVTSSPLFKVNRLKETHRNAISSPLPNLASEENESSDEKTKKSSKTNRNTSRPRWLQRSDQRNERLSQVLSLLRHNRPDESSLQYLRFLLYILYHTRIKNEQNVFLGQFRTLIHKSSTSNERQINSNSSRKETSGINGSILNSSLMYLKAVRRTDEDDGATEKERNDDLTHLNDERSKEYSDER</sequence>
<feature type="region of interest" description="Disordered" evidence="9">
    <location>
        <begin position="897"/>
        <end position="928"/>
    </location>
</feature>
<feature type="binding site" evidence="8">
    <location>
        <position position="464"/>
    </location>
    <ligand>
        <name>Zn(2+)</name>
        <dbReference type="ChEBI" id="CHEBI:29105"/>
        <note>catalytic</note>
    </ligand>
</feature>
<dbReference type="SUPFAM" id="SSF55486">
    <property type="entry name" value="Metalloproteases ('zincins'), catalytic domain"/>
    <property type="match status" value="1"/>
</dbReference>
<evidence type="ECO:0000256" key="2">
    <source>
        <dbReference type="ARBA" id="ARBA00022723"/>
    </source>
</evidence>
<organism evidence="12 13">
    <name type="scientific">Biomphalaria pfeifferi</name>
    <name type="common">Bloodfluke planorb</name>
    <name type="synonym">Freshwater snail</name>
    <dbReference type="NCBI Taxonomy" id="112525"/>
    <lineage>
        <taxon>Eukaryota</taxon>
        <taxon>Metazoa</taxon>
        <taxon>Spiralia</taxon>
        <taxon>Lophotrochozoa</taxon>
        <taxon>Mollusca</taxon>
        <taxon>Gastropoda</taxon>
        <taxon>Heterobranchia</taxon>
        <taxon>Euthyneura</taxon>
        <taxon>Panpulmonata</taxon>
        <taxon>Hygrophila</taxon>
        <taxon>Lymnaeoidea</taxon>
        <taxon>Planorbidae</taxon>
        <taxon>Biomphalaria</taxon>
    </lineage>
</organism>
<evidence type="ECO:0000313" key="12">
    <source>
        <dbReference type="EMBL" id="KAK0056911.1"/>
    </source>
</evidence>
<dbReference type="Gene3D" id="3.40.390.10">
    <property type="entry name" value="Collagenase (Catalytic Domain)"/>
    <property type="match status" value="1"/>
</dbReference>
<keyword evidence="1" id="KW-0645">Protease</keyword>
<keyword evidence="3" id="KW-0378">Hydrolase</keyword>
<reference evidence="12" key="1">
    <citation type="journal article" date="2023" name="PLoS Negl. Trop. Dis.">
        <title>A genome sequence for Biomphalaria pfeifferi, the major vector snail for the human-infecting parasite Schistosoma mansoni.</title>
        <authorList>
            <person name="Bu L."/>
            <person name="Lu L."/>
            <person name="Laidemitt M.R."/>
            <person name="Zhang S.M."/>
            <person name="Mutuku M."/>
            <person name="Mkoji G."/>
            <person name="Steinauer M."/>
            <person name="Loker E.S."/>
        </authorList>
    </citation>
    <scope>NUCLEOTIDE SEQUENCE</scope>
    <source>
        <strain evidence="12">KasaAsao</strain>
    </source>
</reference>
<evidence type="ECO:0000256" key="9">
    <source>
        <dbReference type="SAM" id="MobiDB-lite"/>
    </source>
</evidence>
<feature type="active site" evidence="8">
    <location>
        <position position="465"/>
    </location>
</feature>
<accession>A0AAD8BM93</accession>
<feature type="compositionally biased region" description="Polar residues" evidence="9">
    <location>
        <begin position="261"/>
        <end position="272"/>
    </location>
</feature>
<keyword evidence="13" id="KW-1185">Reference proteome</keyword>
<feature type="chain" id="PRO_5042170917" evidence="10">
    <location>
        <begin position="28"/>
        <end position="928"/>
    </location>
</feature>
<dbReference type="EMBL" id="JASAOG010000058">
    <property type="protein sequence ID" value="KAK0056911.1"/>
    <property type="molecule type" value="Genomic_DNA"/>
</dbReference>
<dbReference type="AlphaFoldDB" id="A0AAD8BM93"/>